<evidence type="ECO:0000313" key="2">
    <source>
        <dbReference type="EMBL" id="GAA0553234.1"/>
    </source>
</evidence>
<accession>A0ABN1DVB5</accession>
<organism evidence="2 3">
    <name type="scientific">Rheinheimera aquimaris</name>
    <dbReference type="NCBI Taxonomy" id="412437"/>
    <lineage>
        <taxon>Bacteria</taxon>
        <taxon>Pseudomonadati</taxon>
        <taxon>Pseudomonadota</taxon>
        <taxon>Gammaproteobacteria</taxon>
        <taxon>Chromatiales</taxon>
        <taxon>Chromatiaceae</taxon>
        <taxon>Rheinheimera</taxon>
    </lineage>
</organism>
<dbReference type="RefSeq" id="WP_226767092.1">
    <property type="nucleotide sequence ID" value="NZ_BAAAEO010000003.1"/>
</dbReference>
<dbReference type="PANTHER" id="PTHR30469">
    <property type="entry name" value="MULTIDRUG RESISTANCE PROTEIN MDTA"/>
    <property type="match status" value="1"/>
</dbReference>
<dbReference type="SUPFAM" id="SSF111369">
    <property type="entry name" value="HlyD-like secretion proteins"/>
    <property type="match status" value="1"/>
</dbReference>
<dbReference type="NCBIfam" id="TIGR01730">
    <property type="entry name" value="RND_mfp"/>
    <property type="match status" value="1"/>
</dbReference>
<dbReference type="Gene3D" id="2.40.30.170">
    <property type="match status" value="1"/>
</dbReference>
<proteinExistence type="inferred from homology"/>
<dbReference type="Gene3D" id="1.10.287.470">
    <property type="entry name" value="Helix hairpin bin"/>
    <property type="match status" value="1"/>
</dbReference>
<comment type="similarity">
    <text evidence="1">Belongs to the membrane fusion protein (MFP) (TC 8.A.1) family.</text>
</comment>
<evidence type="ECO:0008006" key="4">
    <source>
        <dbReference type="Google" id="ProtNLM"/>
    </source>
</evidence>
<name>A0ABN1DVB5_9GAMM</name>
<dbReference type="Gene3D" id="2.40.420.20">
    <property type="match status" value="1"/>
</dbReference>
<dbReference type="Gene3D" id="2.40.50.100">
    <property type="match status" value="1"/>
</dbReference>
<gene>
    <name evidence="2" type="ORF">GCM10009098_21180</name>
</gene>
<keyword evidence="3" id="KW-1185">Reference proteome</keyword>
<dbReference type="PANTHER" id="PTHR30469:SF29">
    <property type="entry name" value="BLR2860 PROTEIN"/>
    <property type="match status" value="1"/>
</dbReference>
<evidence type="ECO:0000313" key="3">
    <source>
        <dbReference type="Proteomes" id="UP001501169"/>
    </source>
</evidence>
<protein>
    <recommendedName>
        <fullName evidence="4">RND family efflux transporter, MFP subunit</fullName>
    </recommendedName>
</protein>
<comment type="caution">
    <text evidence="2">The sequence shown here is derived from an EMBL/GenBank/DDBJ whole genome shotgun (WGS) entry which is preliminary data.</text>
</comment>
<evidence type="ECO:0000256" key="1">
    <source>
        <dbReference type="ARBA" id="ARBA00009477"/>
    </source>
</evidence>
<dbReference type="InterPro" id="IPR006143">
    <property type="entry name" value="RND_pump_MFP"/>
</dbReference>
<reference evidence="2 3" key="1">
    <citation type="journal article" date="2019" name="Int. J. Syst. Evol. Microbiol.">
        <title>The Global Catalogue of Microorganisms (GCM) 10K type strain sequencing project: providing services to taxonomists for standard genome sequencing and annotation.</title>
        <authorList>
            <consortium name="The Broad Institute Genomics Platform"/>
            <consortium name="The Broad Institute Genome Sequencing Center for Infectious Disease"/>
            <person name="Wu L."/>
            <person name="Ma J."/>
        </authorList>
    </citation>
    <scope>NUCLEOTIDE SEQUENCE [LARGE SCALE GENOMIC DNA]</scope>
    <source>
        <strain evidence="2 3">JCM 14331</strain>
    </source>
</reference>
<dbReference type="Proteomes" id="UP001501169">
    <property type="component" value="Unassembled WGS sequence"/>
</dbReference>
<sequence length="358" mass="38533">MLKKLSFSPVIIAVILAVALLLWLFSGDNYSAKQQAPAEQQVPKAEIAVVETEWSDAKAYQATQVAQGQVMPWRSVSIKAQQAGTVEAILKQQGERAKQGDKLIKLSDEGRAASLAQAKANLVLRKSELDSARALGKNKFLSATELTRLESELAKAQAELTAAELAVTQREPVAPFDAMVDRRHIEIGSLVQPGTELMQLVQIDKLKVTAQVPQQHVSALALGQHVSLRLLDGRKLDGELSFISYAADTATRSFYIEVTAENPELWRIAGASATVEIALDAIQAHHISPALLSLDNSGQLGLSVVNEQKQVEFYPVTLLSADNDGAWVSGLPERAQIITQGAGFVKTGDTVRIAGAKA</sequence>
<dbReference type="EMBL" id="BAAAEO010000003">
    <property type="protein sequence ID" value="GAA0553234.1"/>
    <property type="molecule type" value="Genomic_DNA"/>
</dbReference>